<evidence type="ECO:0000256" key="5">
    <source>
        <dbReference type="ARBA" id="ARBA00022679"/>
    </source>
</evidence>
<dbReference type="Pfam" id="PF00512">
    <property type="entry name" value="HisKA"/>
    <property type="match status" value="1"/>
</dbReference>
<keyword evidence="9" id="KW-0812">Transmembrane</keyword>
<sequence length="468" mass="51078">MSQPAAANPGHGSDDASAVRIAHSDWVRLRTLILLRWMAVIGQATAIVVAWKYYGVDLNVTLCLAVVGAAVAANLIAIFVYPENKRLTETEAMLILLFDTAQLSLLLFLTGGLNNPFALLILAPATIAATALQTRATAFVGTVTIAFVSFVAFYHIPLRMEDGGTVEVPGVFGFGFWLAIVIGVVFLGLYARRVASEIHSMGDALLATQMALAREQKLTDLGGVVAAAAHELGTPLATIKLASAELVDELDDRPTLREDAELIRQQADRCRDILRSMGRAGKDDLHMRSAPLSAVIREAAEPHLNRGKTIHFNLRDEAGSEVVPEILRRPEIIHGLRNLVQNAVDFAEKNIWVDADWSSDTHFVRIADDGPGFPPHLMGRIGDPLMRRRRDEGAGRPGYEGMGLGLFIAKTLLERTGARLSFKNGSDPFLTEDERPERSGALVEVVWPRSAIETRARSELGENRQMQV</sequence>
<dbReference type="SMART" id="SM00387">
    <property type="entry name" value="HATPase_c"/>
    <property type="match status" value="1"/>
</dbReference>
<dbReference type="GO" id="GO:0016301">
    <property type="term" value="F:kinase activity"/>
    <property type="evidence" value="ECO:0007669"/>
    <property type="project" value="UniProtKB-KW"/>
</dbReference>
<dbReference type="EC" id="2.7.13.3" evidence="3"/>
<keyword evidence="9" id="KW-0472">Membrane</keyword>
<comment type="subcellular location">
    <subcellularLocation>
        <location evidence="2">Cell membrane</location>
        <topology evidence="2">Multi-pass membrane protein</topology>
    </subcellularLocation>
</comment>
<evidence type="ECO:0000256" key="2">
    <source>
        <dbReference type="ARBA" id="ARBA00004651"/>
    </source>
</evidence>
<dbReference type="NCBIfam" id="NF045988">
    <property type="entry name" value="HisKinRegBRhodob"/>
    <property type="match status" value="1"/>
</dbReference>
<keyword evidence="12" id="KW-1185">Reference proteome</keyword>
<dbReference type="Pfam" id="PF02518">
    <property type="entry name" value="HATPase_c"/>
    <property type="match status" value="1"/>
</dbReference>
<evidence type="ECO:0000256" key="4">
    <source>
        <dbReference type="ARBA" id="ARBA00022475"/>
    </source>
</evidence>
<gene>
    <name evidence="11" type="ORF">OEZ71_09860</name>
</gene>
<dbReference type="Gene3D" id="1.10.287.130">
    <property type="match status" value="1"/>
</dbReference>
<dbReference type="InterPro" id="IPR005467">
    <property type="entry name" value="His_kinase_dom"/>
</dbReference>
<accession>A0ABT2ZND1</accession>
<evidence type="ECO:0000313" key="12">
    <source>
        <dbReference type="Proteomes" id="UP001652564"/>
    </source>
</evidence>
<evidence type="ECO:0000256" key="3">
    <source>
        <dbReference type="ARBA" id="ARBA00012438"/>
    </source>
</evidence>
<reference evidence="11 12" key="1">
    <citation type="submission" date="2022-10" db="EMBL/GenBank/DDBJ databases">
        <title>Defluviimonas sp. nov., isolated from ocean surface sediments.</title>
        <authorList>
            <person name="He W."/>
            <person name="Wang L."/>
            <person name="Zhang D.-F."/>
        </authorList>
    </citation>
    <scope>NUCLEOTIDE SEQUENCE [LARGE SCALE GENOMIC DNA]</scope>
    <source>
        <strain evidence="11 12">WL0050</strain>
    </source>
</reference>
<proteinExistence type="predicted"/>
<dbReference type="PANTHER" id="PTHR44936:SF10">
    <property type="entry name" value="SENSOR PROTEIN RSTB"/>
    <property type="match status" value="1"/>
</dbReference>
<feature type="transmembrane region" description="Helical" evidence="9">
    <location>
        <begin position="33"/>
        <end position="53"/>
    </location>
</feature>
<name>A0ABT2ZND1_9RHOB</name>
<evidence type="ECO:0000256" key="9">
    <source>
        <dbReference type="SAM" id="Phobius"/>
    </source>
</evidence>
<protein>
    <recommendedName>
        <fullName evidence="3">histidine kinase</fullName>
        <ecNumber evidence="3">2.7.13.3</ecNumber>
    </recommendedName>
</protein>
<keyword evidence="6" id="KW-0547">Nucleotide-binding</keyword>
<dbReference type="PANTHER" id="PTHR44936">
    <property type="entry name" value="SENSOR PROTEIN CREC"/>
    <property type="match status" value="1"/>
</dbReference>
<keyword evidence="7 11" id="KW-0418">Kinase</keyword>
<dbReference type="SUPFAM" id="SSF55874">
    <property type="entry name" value="ATPase domain of HSP90 chaperone/DNA topoisomerase II/histidine kinase"/>
    <property type="match status" value="1"/>
</dbReference>
<comment type="catalytic activity">
    <reaction evidence="1">
        <text>ATP + protein L-histidine = ADP + protein N-phospho-L-histidine.</text>
        <dbReference type="EC" id="2.7.13.3"/>
    </reaction>
</comment>
<dbReference type="Gene3D" id="3.30.565.10">
    <property type="entry name" value="Histidine kinase-like ATPase, C-terminal domain"/>
    <property type="match status" value="1"/>
</dbReference>
<dbReference type="InterPro" id="IPR003594">
    <property type="entry name" value="HATPase_dom"/>
</dbReference>
<keyword evidence="9" id="KW-1133">Transmembrane helix</keyword>
<keyword evidence="5" id="KW-0808">Transferase</keyword>
<comment type="caution">
    <text evidence="11">The sequence shown here is derived from an EMBL/GenBank/DDBJ whole genome shotgun (WGS) entry which is preliminary data.</text>
</comment>
<evidence type="ECO:0000313" key="11">
    <source>
        <dbReference type="EMBL" id="MCV2872603.1"/>
    </source>
</evidence>
<keyword evidence="8" id="KW-0067">ATP-binding</keyword>
<dbReference type="CDD" id="cd00082">
    <property type="entry name" value="HisKA"/>
    <property type="match status" value="1"/>
</dbReference>
<feature type="transmembrane region" description="Helical" evidence="9">
    <location>
        <begin position="139"/>
        <end position="156"/>
    </location>
</feature>
<dbReference type="InterPro" id="IPR047770">
    <property type="entry name" value="RegB"/>
</dbReference>
<evidence type="ECO:0000259" key="10">
    <source>
        <dbReference type="PROSITE" id="PS50109"/>
    </source>
</evidence>
<feature type="transmembrane region" description="Helical" evidence="9">
    <location>
        <begin position="59"/>
        <end position="81"/>
    </location>
</feature>
<organism evidence="11 12">
    <name type="scientific">Albidovulum litorale</name>
    <dbReference type="NCBI Taxonomy" id="2984134"/>
    <lineage>
        <taxon>Bacteria</taxon>
        <taxon>Pseudomonadati</taxon>
        <taxon>Pseudomonadota</taxon>
        <taxon>Alphaproteobacteria</taxon>
        <taxon>Rhodobacterales</taxon>
        <taxon>Paracoccaceae</taxon>
        <taxon>Albidovulum</taxon>
    </lineage>
</organism>
<dbReference type="InterPro" id="IPR036890">
    <property type="entry name" value="HATPase_C_sf"/>
</dbReference>
<dbReference type="NCBIfam" id="NF033792">
    <property type="entry name" value="ActS_PrrB_HisK"/>
    <property type="match status" value="1"/>
</dbReference>
<dbReference type="SMART" id="SM00388">
    <property type="entry name" value="HisKA"/>
    <property type="match status" value="1"/>
</dbReference>
<dbReference type="PROSITE" id="PS50109">
    <property type="entry name" value="HIS_KIN"/>
    <property type="match status" value="1"/>
</dbReference>
<dbReference type="SUPFAM" id="SSF47384">
    <property type="entry name" value="Homodimeric domain of signal transducing histidine kinase"/>
    <property type="match status" value="1"/>
</dbReference>
<evidence type="ECO:0000256" key="6">
    <source>
        <dbReference type="ARBA" id="ARBA00022741"/>
    </source>
</evidence>
<dbReference type="InterPro" id="IPR003661">
    <property type="entry name" value="HisK_dim/P_dom"/>
</dbReference>
<feature type="domain" description="Histidine kinase" evidence="10">
    <location>
        <begin position="227"/>
        <end position="451"/>
    </location>
</feature>
<keyword evidence="4" id="KW-1003">Cell membrane</keyword>
<evidence type="ECO:0000256" key="8">
    <source>
        <dbReference type="ARBA" id="ARBA00022840"/>
    </source>
</evidence>
<dbReference type="InterPro" id="IPR050980">
    <property type="entry name" value="2C_sensor_his_kinase"/>
</dbReference>
<dbReference type="EMBL" id="JAOWKZ010000002">
    <property type="protein sequence ID" value="MCV2872603.1"/>
    <property type="molecule type" value="Genomic_DNA"/>
</dbReference>
<evidence type="ECO:0000256" key="7">
    <source>
        <dbReference type="ARBA" id="ARBA00022777"/>
    </source>
</evidence>
<dbReference type="InterPro" id="IPR036097">
    <property type="entry name" value="HisK_dim/P_sf"/>
</dbReference>
<evidence type="ECO:0000256" key="1">
    <source>
        <dbReference type="ARBA" id="ARBA00000085"/>
    </source>
</evidence>
<feature type="transmembrane region" description="Helical" evidence="9">
    <location>
        <begin position="168"/>
        <end position="191"/>
    </location>
</feature>
<dbReference type="RefSeq" id="WP_263739783.1">
    <property type="nucleotide sequence ID" value="NZ_JAOWKZ010000002.1"/>
</dbReference>
<dbReference type="Proteomes" id="UP001652564">
    <property type="component" value="Unassembled WGS sequence"/>
</dbReference>